<dbReference type="EMBL" id="LQNT01000011">
    <property type="protein sequence ID" value="KZE37233.1"/>
    <property type="molecule type" value="Genomic_DNA"/>
</dbReference>
<reference evidence="2 3" key="1">
    <citation type="submission" date="2016-01" db="EMBL/GenBank/DDBJ databases">
        <title>Whole genome sequencing of Bhargavaea cecembensis T14.</title>
        <authorList>
            <person name="Hong K.W."/>
        </authorList>
    </citation>
    <scope>NUCLEOTIDE SEQUENCE [LARGE SCALE GENOMIC DNA]</scope>
    <source>
        <strain evidence="2 3">T14</strain>
    </source>
</reference>
<dbReference type="Pfam" id="PF01966">
    <property type="entry name" value="HD"/>
    <property type="match status" value="1"/>
</dbReference>
<dbReference type="InterPro" id="IPR003607">
    <property type="entry name" value="HD/PDEase_dom"/>
</dbReference>
<dbReference type="AlphaFoldDB" id="A0A161SJ39"/>
<accession>A0A161SJ39</accession>
<dbReference type="GO" id="GO:0016787">
    <property type="term" value="F:hydrolase activity"/>
    <property type="evidence" value="ECO:0007669"/>
    <property type="project" value="UniProtKB-KW"/>
</dbReference>
<organism evidence="2 3">
    <name type="scientific">Bhargavaea cecembensis</name>
    <dbReference type="NCBI Taxonomy" id="394098"/>
    <lineage>
        <taxon>Bacteria</taxon>
        <taxon>Bacillati</taxon>
        <taxon>Bacillota</taxon>
        <taxon>Bacilli</taxon>
        <taxon>Bacillales</taxon>
        <taxon>Caryophanaceae</taxon>
        <taxon>Bhargavaea</taxon>
    </lineage>
</organism>
<dbReference type="PANTHER" id="PTHR33594:SF1">
    <property type="entry name" value="HD_PDEASE DOMAIN-CONTAINING PROTEIN"/>
    <property type="match status" value="1"/>
</dbReference>
<dbReference type="Proteomes" id="UP000076490">
    <property type="component" value="Unassembled WGS sequence"/>
</dbReference>
<dbReference type="Gene3D" id="1.10.3210.50">
    <property type="match status" value="1"/>
</dbReference>
<dbReference type="RefSeq" id="WP_063182280.1">
    <property type="nucleotide sequence ID" value="NZ_LQNT01000011.1"/>
</dbReference>
<evidence type="ECO:0000313" key="3">
    <source>
        <dbReference type="Proteomes" id="UP000076490"/>
    </source>
</evidence>
<comment type="caution">
    <text evidence="2">The sequence shown here is derived from an EMBL/GenBank/DDBJ whole genome shotgun (WGS) entry which is preliminary data.</text>
</comment>
<gene>
    <name evidence="2" type="ORF">AV656_11720</name>
</gene>
<dbReference type="OrthoDB" id="9797344at2"/>
<evidence type="ECO:0000259" key="1">
    <source>
        <dbReference type="PROSITE" id="PS51831"/>
    </source>
</evidence>
<dbReference type="PANTHER" id="PTHR33594">
    <property type="entry name" value="SUPERFAMILY HYDROLASE, PUTATIVE (AFU_ORTHOLOGUE AFUA_1G03035)-RELATED"/>
    <property type="match status" value="1"/>
</dbReference>
<name>A0A161SJ39_9BACL</name>
<dbReference type="PROSITE" id="PS51831">
    <property type="entry name" value="HD"/>
    <property type="match status" value="1"/>
</dbReference>
<protein>
    <submittedName>
        <fullName evidence="2">Phosphohydrolase</fullName>
    </submittedName>
</protein>
<dbReference type="SUPFAM" id="SSF109604">
    <property type="entry name" value="HD-domain/PDEase-like"/>
    <property type="match status" value="1"/>
</dbReference>
<proteinExistence type="predicted"/>
<keyword evidence="2" id="KW-0378">Hydrolase</keyword>
<sequence length="200" mass="22202">MNLALYEAALERISGLFGEDATGHDVHHTLRVYRMAMRLAEAEGADRELAGLAAMLHDADDPKLFDSGDGLPNARAFMKEQRIAPARAEAVCTIISEVSFSKNGAKRPSTIEGMVVQDADRLDAIGAIGIARTFAFGGHRGQAIHDPNRTSGTSIAHFHEKLLKLKDLMNTDEARRIAEERHRFMEAFLLEFREEWDGTR</sequence>
<feature type="domain" description="HD" evidence="1">
    <location>
        <begin position="25"/>
        <end position="125"/>
    </location>
</feature>
<dbReference type="InterPro" id="IPR006674">
    <property type="entry name" value="HD_domain"/>
</dbReference>
<dbReference type="SMART" id="SM00471">
    <property type="entry name" value="HDc"/>
    <property type="match status" value="1"/>
</dbReference>
<evidence type="ECO:0000313" key="2">
    <source>
        <dbReference type="EMBL" id="KZE37233.1"/>
    </source>
</evidence>
<dbReference type="CDD" id="cd00077">
    <property type="entry name" value="HDc"/>
    <property type="match status" value="1"/>
</dbReference>